<dbReference type="AlphaFoldDB" id="A0A1I4WCZ3"/>
<dbReference type="EMBL" id="FOVF01000004">
    <property type="protein sequence ID" value="SFN11528.1"/>
    <property type="molecule type" value="Genomic_DNA"/>
</dbReference>
<evidence type="ECO:0000313" key="16">
    <source>
        <dbReference type="Proteomes" id="UP000198575"/>
    </source>
</evidence>
<proteinExistence type="inferred from homology"/>
<dbReference type="PANTHER" id="PTHR30529:SF7">
    <property type="entry name" value="CYTOCHROME B561 BACTERIAL_NI-HYDROGENASE DOMAIN-CONTAINING PROTEIN"/>
    <property type="match status" value="1"/>
</dbReference>
<evidence type="ECO:0000256" key="9">
    <source>
        <dbReference type="ARBA" id="ARBA00022989"/>
    </source>
</evidence>
<reference evidence="15 16" key="1">
    <citation type="submission" date="2016-10" db="EMBL/GenBank/DDBJ databases">
        <authorList>
            <person name="de Groot N.N."/>
        </authorList>
    </citation>
    <scope>NUCLEOTIDE SEQUENCE [LARGE SCALE GENOMIC DNA]</scope>
    <source>
        <strain evidence="15 16">CGMCC 1.7659</strain>
    </source>
</reference>
<dbReference type="InterPro" id="IPR052168">
    <property type="entry name" value="Cytochrome_b561_oxidase"/>
</dbReference>
<protein>
    <submittedName>
        <fullName evidence="15">Cytochrome b561</fullName>
    </submittedName>
</protein>
<dbReference type="GO" id="GO:0009055">
    <property type="term" value="F:electron transfer activity"/>
    <property type="evidence" value="ECO:0007669"/>
    <property type="project" value="InterPro"/>
</dbReference>
<sequence>MPLKNTESRWGGMAQSLHWLMALGILGNGVLGLIMDEMPRGMTKLNTFAIHKSIGLTVLALLILRVSWRLFDRAPPDEPMPRWQRLAAHATHGVLYLLMLAIPLSGWIYNSLHGYPLQWFKWFNLPALMEKNEALSDIAGETHEVLFFVLLAVLAAHVGGALVHHWFERDNTLLRMLPFVRLRKPGQGDSP</sequence>
<evidence type="ECO:0000256" key="6">
    <source>
        <dbReference type="ARBA" id="ARBA00022692"/>
    </source>
</evidence>
<comment type="similarity">
    <text evidence="12">Belongs to the cytochrome b561 family.</text>
</comment>
<keyword evidence="8" id="KW-0249">Electron transport</keyword>
<keyword evidence="10" id="KW-0408">Iron</keyword>
<gene>
    <name evidence="15" type="ORF">SAMN05216289_104197</name>
</gene>
<evidence type="ECO:0000313" key="15">
    <source>
        <dbReference type="EMBL" id="SFN11528.1"/>
    </source>
</evidence>
<feature type="transmembrane region" description="Helical" evidence="13">
    <location>
        <begin position="16"/>
        <end position="35"/>
    </location>
</feature>
<evidence type="ECO:0000256" key="3">
    <source>
        <dbReference type="ARBA" id="ARBA00022448"/>
    </source>
</evidence>
<keyword evidence="9 13" id="KW-1133">Transmembrane helix</keyword>
<evidence type="ECO:0000256" key="5">
    <source>
        <dbReference type="ARBA" id="ARBA00022617"/>
    </source>
</evidence>
<dbReference type="GO" id="GO:0020037">
    <property type="term" value="F:heme binding"/>
    <property type="evidence" value="ECO:0007669"/>
    <property type="project" value="TreeGrafter"/>
</dbReference>
<dbReference type="PANTHER" id="PTHR30529">
    <property type="entry name" value="CYTOCHROME B561"/>
    <property type="match status" value="1"/>
</dbReference>
<evidence type="ECO:0000259" key="14">
    <source>
        <dbReference type="Pfam" id="PF01292"/>
    </source>
</evidence>
<keyword evidence="7" id="KW-0479">Metal-binding</keyword>
<keyword evidence="11 13" id="KW-0472">Membrane</keyword>
<evidence type="ECO:0000256" key="10">
    <source>
        <dbReference type="ARBA" id="ARBA00023004"/>
    </source>
</evidence>
<evidence type="ECO:0000256" key="2">
    <source>
        <dbReference type="ARBA" id="ARBA00004651"/>
    </source>
</evidence>
<dbReference type="InterPro" id="IPR011577">
    <property type="entry name" value="Cyt_b561_bac/Ni-Hgenase"/>
</dbReference>
<feature type="transmembrane region" description="Helical" evidence="13">
    <location>
        <begin position="145"/>
        <end position="167"/>
    </location>
</feature>
<keyword evidence="4" id="KW-1003">Cell membrane</keyword>
<dbReference type="Gene3D" id="1.20.950.20">
    <property type="entry name" value="Transmembrane di-heme cytochromes, Chain C"/>
    <property type="match status" value="1"/>
</dbReference>
<dbReference type="RefSeq" id="WP_092405558.1">
    <property type="nucleotide sequence ID" value="NZ_FOVF01000004.1"/>
</dbReference>
<name>A0A1I4WCZ3_9GAMM</name>
<evidence type="ECO:0000256" key="8">
    <source>
        <dbReference type="ARBA" id="ARBA00022982"/>
    </source>
</evidence>
<keyword evidence="5" id="KW-0349">Heme</keyword>
<keyword evidence="3" id="KW-0813">Transport</keyword>
<dbReference type="Pfam" id="PF01292">
    <property type="entry name" value="Ni_hydr_CYTB"/>
    <property type="match status" value="1"/>
</dbReference>
<dbReference type="OrthoDB" id="8589936at2"/>
<dbReference type="InterPro" id="IPR016174">
    <property type="entry name" value="Di-haem_cyt_TM"/>
</dbReference>
<evidence type="ECO:0000256" key="1">
    <source>
        <dbReference type="ARBA" id="ARBA00001970"/>
    </source>
</evidence>
<comment type="subcellular location">
    <subcellularLocation>
        <location evidence="2">Cell membrane</location>
        <topology evidence="2">Multi-pass membrane protein</topology>
    </subcellularLocation>
</comment>
<evidence type="ECO:0000256" key="7">
    <source>
        <dbReference type="ARBA" id="ARBA00022723"/>
    </source>
</evidence>
<organism evidence="15 16">
    <name type="scientific">Dokdonella immobilis</name>
    <dbReference type="NCBI Taxonomy" id="578942"/>
    <lineage>
        <taxon>Bacteria</taxon>
        <taxon>Pseudomonadati</taxon>
        <taxon>Pseudomonadota</taxon>
        <taxon>Gammaproteobacteria</taxon>
        <taxon>Lysobacterales</taxon>
        <taxon>Rhodanobacteraceae</taxon>
        <taxon>Dokdonella</taxon>
    </lineage>
</organism>
<accession>A0A1I4WCZ3</accession>
<dbReference type="Proteomes" id="UP000198575">
    <property type="component" value="Unassembled WGS sequence"/>
</dbReference>
<evidence type="ECO:0000256" key="11">
    <source>
        <dbReference type="ARBA" id="ARBA00023136"/>
    </source>
</evidence>
<keyword evidence="16" id="KW-1185">Reference proteome</keyword>
<dbReference type="SUPFAM" id="SSF81342">
    <property type="entry name" value="Transmembrane di-heme cytochromes"/>
    <property type="match status" value="1"/>
</dbReference>
<evidence type="ECO:0000256" key="12">
    <source>
        <dbReference type="ARBA" id="ARBA00037975"/>
    </source>
</evidence>
<dbReference type="GO" id="GO:0005886">
    <property type="term" value="C:plasma membrane"/>
    <property type="evidence" value="ECO:0007669"/>
    <property type="project" value="UniProtKB-SubCell"/>
</dbReference>
<feature type="domain" description="Cytochrome b561 bacterial/Ni-hydrogenase" evidence="14">
    <location>
        <begin position="9"/>
        <end position="178"/>
    </location>
</feature>
<dbReference type="STRING" id="578942.SAMN05216289_104197"/>
<evidence type="ECO:0000256" key="13">
    <source>
        <dbReference type="SAM" id="Phobius"/>
    </source>
</evidence>
<comment type="cofactor">
    <cofactor evidence="1">
        <name>heme b</name>
        <dbReference type="ChEBI" id="CHEBI:60344"/>
    </cofactor>
</comment>
<dbReference type="GO" id="GO:0022904">
    <property type="term" value="P:respiratory electron transport chain"/>
    <property type="evidence" value="ECO:0007669"/>
    <property type="project" value="InterPro"/>
</dbReference>
<evidence type="ECO:0000256" key="4">
    <source>
        <dbReference type="ARBA" id="ARBA00022475"/>
    </source>
</evidence>
<dbReference type="GO" id="GO:0046872">
    <property type="term" value="F:metal ion binding"/>
    <property type="evidence" value="ECO:0007669"/>
    <property type="project" value="UniProtKB-KW"/>
</dbReference>
<keyword evidence="6 13" id="KW-0812">Transmembrane</keyword>
<feature type="transmembrane region" description="Helical" evidence="13">
    <location>
        <begin position="86"/>
        <end position="109"/>
    </location>
</feature>